<evidence type="ECO:0000313" key="3">
    <source>
        <dbReference type="EMBL" id="GFR86485.1"/>
    </source>
</evidence>
<comment type="caution">
    <text evidence="3">The sequence shown here is derived from an EMBL/GenBank/DDBJ whole genome shotgun (WGS) entry which is preliminary data.</text>
</comment>
<organism evidence="3 4">
    <name type="scientific">Elysia marginata</name>
    <dbReference type="NCBI Taxonomy" id="1093978"/>
    <lineage>
        <taxon>Eukaryota</taxon>
        <taxon>Metazoa</taxon>
        <taxon>Spiralia</taxon>
        <taxon>Lophotrochozoa</taxon>
        <taxon>Mollusca</taxon>
        <taxon>Gastropoda</taxon>
        <taxon>Heterobranchia</taxon>
        <taxon>Euthyneura</taxon>
        <taxon>Panpulmonata</taxon>
        <taxon>Sacoglossa</taxon>
        <taxon>Placobranchoidea</taxon>
        <taxon>Plakobranchidae</taxon>
        <taxon>Elysia</taxon>
    </lineage>
</organism>
<dbReference type="EMBL" id="BMAT01005054">
    <property type="protein sequence ID" value="GFR86485.1"/>
    <property type="molecule type" value="Genomic_DNA"/>
</dbReference>
<reference evidence="3 4" key="1">
    <citation type="journal article" date="2021" name="Elife">
        <title>Chloroplast acquisition without the gene transfer in kleptoplastic sea slugs, Plakobranchus ocellatus.</title>
        <authorList>
            <person name="Maeda T."/>
            <person name="Takahashi S."/>
            <person name="Yoshida T."/>
            <person name="Shimamura S."/>
            <person name="Takaki Y."/>
            <person name="Nagai Y."/>
            <person name="Toyoda A."/>
            <person name="Suzuki Y."/>
            <person name="Arimoto A."/>
            <person name="Ishii H."/>
            <person name="Satoh N."/>
            <person name="Nishiyama T."/>
            <person name="Hasebe M."/>
            <person name="Maruyama T."/>
            <person name="Minagawa J."/>
            <person name="Obokata J."/>
            <person name="Shigenobu S."/>
        </authorList>
    </citation>
    <scope>NUCLEOTIDE SEQUENCE [LARGE SCALE GENOMIC DNA]</scope>
</reference>
<keyword evidence="2" id="KW-0812">Transmembrane</keyword>
<keyword evidence="2" id="KW-1133">Transmembrane helix</keyword>
<sequence>MTCPRGTYGPGCGFTCSDHCAGRLRECNHIDGTCLYGCTLGYSGNLCNLPVQEPFIDYNLAVVTAICAISTLVSVILAGLVLAPGLIAQKQETDEDIPPEHELPIPYEDN</sequence>
<proteinExistence type="predicted"/>
<keyword evidence="4" id="KW-1185">Reference proteome</keyword>
<dbReference type="Proteomes" id="UP000762676">
    <property type="component" value="Unassembled WGS sequence"/>
</dbReference>
<keyword evidence="2" id="KW-0472">Membrane</keyword>
<accession>A0AAV4GN22</accession>
<evidence type="ECO:0000313" key="4">
    <source>
        <dbReference type="Proteomes" id="UP000762676"/>
    </source>
</evidence>
<gene>
    <name evidence="3" type="ORF">ElyMa_002469300</name>
</gene>
<dbReference type="AlphaFoldDB" id="A0AAV4GN22"/>
<feature type="transmembrane region" description="Helical" evidence="2">
    <location>
        <begin position="58"/>
        <end position="83"/>
    </location>
</feature>
<protein>
    <recommendedName>
        <fullName evidence="5">EGF-like domain-containing protein</fullName>
    </recommendedName>
</protein>
<evidence type="ECO:0000256" key="2">
    <source>
        <dbReference type="SAM" id="Phobius"/>
    </source>
</evidence>
<name>A0AAV4GN22_9GAST</name>
<evidence type="ECO:0000256" key="1">
    <source>
        <dbReference type="SAM" id="MobiDB-lite"/>
    </source>
</evidence>
<feature type="region of interest" description="Disordered" evidence="1">
    <location>
        <begin position="91"/>
        <end position="110"/>
    </location>
</feature>
<evidence type="ECO:0008006" key="5">
    <source>
        <dbReference type="Google" id="ProtNLM"/>
    </source>
</evidence>